<dbReference type="GO" id="GO:0005634">
    <property type="term" value="C:nucleus"/>
    <property type="evidence" value="ECO:0007669"/>
    <property type="project" value="UniProtKB-SubCell"/>
</dbReference>
<comment type="catalytic activity">
    <reaction evidence="19">
        <text>L-methionyl-[protein] + [thioredoxin]-disulfide + H2O = L-methionyl-(R)-S-oxide-[protein] + [thioredoxin]-dithiol</text>
        <dbReference type="Rhea" id="RHEA:24164"/>
        <dbReference type="Rhea" id="RHEA-COMP:10698"/>
        <dbReference type="Rhea" id="RHEA-COMP:10700"/>
        <dbReference type="Rhea" id="RHEA-COMP:12313"/>
        <dbReference type="Rhea" id="RHEA-COMP:12314"/>
        <dbReference type="ChEBI" id="CHEBI:15377"/>
        <dbReference type="ChEBI" id="CHEBI:16044"/>
        <dbReference type="ChEBI" id="CHEBI:29950"/>
        <dbReference type="ChEBI" id="CHEBI:45764"/>
        <dbReference type="ChEBI" id="CHEBI:50058"/>
        <dbReference type="EC" id="1.8.4.12"/>
    </reaction>
</comment>
<dbReference type="InterPro" id="IPR052150">
    <property type="entry name" value="MsrB_Met_sulfoxide_reductase"/>
</dbReference>
<evidence type="ECO:0000259" key="21">
    <source>
        <dbReference type="PROSITE" id="PS51790"/>
    </source>
</evidence>
<dbReference type="GeneTree" id="ENSGT00510000047678"/>
<comment type="cofactor">
    <cofactor evidence="1">
        <name>Zn(2+)</name>
        <dbReference type="ChEBI" id="CHEBI:29105"/>
    </cofactor>
</comment>
<comment type="catalytic activity">
    <reaction evidence="20">
        <text>[thioredoxin]-disulfide + L-methionine + H2O = L-methionine (R)-S-oxide + [thioredoxin]-dithiol</text>
        <dbReference type="Rhea" id="RHEA:21260"/>
        <dbReference type="Rhea" id="RHEA-COMP:10698"/>
        <dbReference type="Rhea" id="RHEA-COMP:10700"/>
        <dbReference type="ChEBI" id="CHEBI:15377"/>
        <dbReference type="ChEBI" id="CHEBI:29950"/>
        <dbReference type="ChEBI" id="CHEBI:50058"/>
        <dbReference type="ChEBI" id="CHEBI:57844"/>
        <dbReference type="ChEBI" id="CHEBI:58773"/>
        <dbReference type="EC" id="1.8.4.14"/>
    </reaction>
</comment>
<evidence type="ECO:0000256" key="20">
    <source>
        <dbReference type="ARBA" id="ARBA00049261"/>
    </source>
</evidence>
<evidence type="ECO:0000256" key="18">
    <source>
        <dbReference type="ARBA" id="ARBA00046083"/>
    </source>
</evidence>
<comment type="similarity">
    <text evidence="4">Belongs to the MsrB Met sulfoxide reductase family.</text>
</comment>
<keyword evidence="7" id="KW-0963">Cytoplasm</keyword>
<evidence type="ECO:0000256" key="8">
    <source>
        <dbReference type="ARBA" id="ARBA00022588"/>
    </source>
</evidence>
<proteinExistence type="inferred from homology"/>
<dbReference type="GO" id="GO:0005856">
    <property type="term" value="C:cytoskeleton"/>
    <property type="evidence" value="ECO:0007669"/>
    <property type="project" value="UniProtKB-SubCell"/>
</dbReference>
<accession>A0A452RGW7</accession>
<dbReference type="EC" id="1.8.4.12" evidence="6"/>
<dbReference type="PROSITE" id="PS51790">
    <property type="entry name" value="MSRB"/>
    <property type="match status" value="1"/>
</dbReference>
<evidence type="ECO:0000256" key="6">
    <source>
        <dbReference type="ARBA" id="ARBA00012499"/>
    </source>
</evidence>
<dbReference type="PANTHER" id="PTHR46755:SF5">
    <property type="entry name" value="METHIONINE-R-SULFOXIDE REDUCTASE B1"/>
    <property type="match status" value="1"/>
</dbReference>
<dbReference type="OMA" id="CAWISDE"/>
<reference evidence="23" key="1">
    <citation type="submission" date="2016-06" db="EMBL/GenBank/DDBJ databases">
        <title>De novo assembly and RNA-Seq shows season-dependent expression and editing in black bear kidneys.</title>
        <authorList>
            <person name="Korstanje R."/>
            <person name="Srivastava A."/>
            <person name="Sarsani V.K."/>
            <person name="Sheehan S.M."/>
            <person name="Seger R.L."/>
            <person name="Barter M.E."/>
            <person name="Lindqvist C."/>
            <person name="Brody L.C."/>
            <person name="Mullikin J.C."/>
        </authorList>
    </citation>
    <scope>NUCLEOTIDE SEQUENCE [LARGE SCALE GENOMIC DNA]</scope>
</reference>
<sequence>MSFCGFSGGEVFQNHFEPLVYVCTKYDYELFFSCSKYEHTATFTETMHAESVAKHQEHNTPEALKVSCGRCGPGLGHELLNDGPNPQQSCF</sequence>
<dbReference type="GO" id="GO:0045087">
    <property type="term" value="P:innate immune response"/>
    <property type="evidence" value="ECO:0007669"/>
    <property type="project" value="UniProtKB-KW"/>
</dbReference>
<evidence type="ECO:0000256" key="3">
    <source>
        <dbReference type="ARBA" id="ARBA00004245"/>
    </source>
</evidence>
<dbReference type="Gene3D" id="2.170.150.20">
    <property type="entry name" value="Peptide methionine sulfoxide reductase"/>
    <property type="match status" value="1"/>
</dbReference>
<dbReference type="GO" id="GO:0046872">
    <property type="term" value="F:metal ion binding"/>
    <property type="evidence" value="ECO:0007669"/>
    <property type="project" value="UniProtKB-KW"/>
</dbReference>
<keyword evidence="23" id="KW-1185">Reference proteome</keyword>
<evidence type="ECO:0000256" key="12">
    <source>
        <dbReference type="ARBA" id="ARBA00022933"/>
    </source>
</evidence>
<evidence type="ECO:0000256" key="17">
    <source>
        <dbReference type="ARBA" id="ARBA00042752"/>
    </source>
</evidence>
<evidence type="ECO:0000256" key="16">
    <source>
        <dbReference type="ARBA" id="ARBA00040935"/>
    </source>
</evidence>
<dbReference type="Pfam" id="PF01641">
    <property type="entry name" value="SelR"/>
    <property type="match status" value="1"/>
</dbReference>
<name>A0A452RGW7_URSAM</name>
<keyword evidence="8" id="KW-0399">Innate immunity</keyword>
<evidence type="ECO:0000313" key="23">
    <source>
        <dbReference type="Proteomes" id="UP000291022"/>
    </source>
</evidence>
<comment type="subcellular location">
    <subcellularLocation>
        <location evidence="3">Cytoplasm</location>
        <location evidence="3">Cytoskeleton</location>
    </subcellularLocation>
    <subcellularLocation>
        <location evidence="2">Nucleus</location>
    </subcellularLocation>
</comment>
<evidence type="ECO:0000313" key="22">
    <source>
        <dbReference type="Ensembl" id="ENSUAMP00000018156.1"/>
    </source>
</evidence>
<dbReference type="Proteomes" id="UP000291022">
    <property type="component" value="Unassembled WGS sequence"/>
</dbReference>
<dbReference type="SUPFAM" id="SSF51316">
    <property type="entry name" value="Mss4-like"/>
    <property type="match status" value="1"/>
</dbReference>
<keyword evidence="13" id="KW-0560">Oxidoreductase</keyword>
<dbReference type="GO" id="GO:0033745">
    <property type="term" value="F:L-methionine-(R)-S-oxide reductase activity"/>
    <property type="evidence" value="ECO:0007669"/>
    <property type="project" value="UniProtKB-EC"/>
</dbReference>
<dbReference type="InterPro" id="IPR011057">
    <property type="entry name" value="Mss4-like_sf"/>
</dbReference>
<evidence type="ECO:0000256" key="2">
    <source>
        <dbReference type="ARBA" id="ARBA00004123"/>
    </source>
</evidence>
<organism evidence="22 23">
    <name type="scientific">Ursus americanus</name>
    <name type="common">American black bear</name>
    <name type="synonym">Euarctos americanus</name>
    <dbReference type="NCBI Taxonomy" id="9643"/>
    <lineage>
        <taxon>Eukaryota</taxon>
        <taxon>Metazoa</taxon>
        <taxon>Chordata</taxon>
        <taxon>Craniata</taxon>
        <taxon>Vertebrata</taxon>
        <taxon>Euteleostomi</taxon>
        <taxon>Mammalia</taxon>
        <taxon>Eutheria</taxon>
        <taxon>Laurasiatheria</taxon>
        <taxon>Carnivora</taxon>
        <taxon>Caniformia</taxon>
        <taxon>Ursidae</taxon>
        <taxon>Ursus</taxon>
    </lineage>
</organism>
<evidence type="ECO:0000256" key="11">
    <source>
        <dbReference type="ARBA" id="ARBA00022859"/>
    </source>
</evidence>
<evidence type="ECO:0000256" key="14">
    <source>
        <dbReference type="ARBA" id="ARBA00023212"/>
    </source>
</evidence>
<protein>
    <recommendedName>
        <fullName evidence="16">Methionine-R-sulfoxide reductase B1</fullName>
        <ecNumber evidence="6">1.8.4.12</ecNumber>
        <ecNumber evidence="5">1.8.4.14</ecNumber>
    </recommendedName>
    <alternativeName>
        <fullName evidence="17">Selenoprotein X</fullName>
    </alternativeName>
</protein>
<evidence type="ECO:0000256" key="19">
    <source>
        <dbReference type="ARBA" id="ARBA00048488"/>
    </source>
</evidence>
<evidence type="ECO:0000256" key="4">
    <source>
        <dbReference type="ARBA" id="ARBA00007174"/>
    </source>
</evidence>
<keyword evidence="10" id="KW-0862">Zinc</keyword>
<comment type="function">
    <text evidence="18">Methionine-sulfoxide reductase that specifically reduces methionine (R)-sulfoxide back to methionine. While in many cases, methionine oxidation is the result of random oxidation following oxidative stress, methionine oxidation is also a post-translational modification that takes place on specific residue. Acts as a regulator of actin assembly by reducing methionine (R)-sulfoxide mediated by MICALs (MICAL1, MICAL2 or MICAL3) on actin, thereby promoting filament repolymerization. Plays a role in innate immunity by reducing oxidized actin, leading to actin repolymerization in macrophages.</text>
</comment>
<feature type="domain" description="MsrB" evidence="21">
    <location>
        <begin position="1"/>
        <end position="91"/>
    </location>
</feature>
<reference evidence="22" key="3">
    <citation type="submission" date="2025-09" db="UniProtKB">
        <authorList>
            <consortium name="Ensembl"/>
        </authorList>
    </citation>
    <scope>IDENTIFICATION</scope>
</reference>
<dbReference type="GO" id="GO:0033743">
    <property type="term" value="F:peptide-methionine (R)-S-oxide reductase activity"/>
    <property type="evidence" value="ECO:0007669"/>
    <property type="project" value="UniProtKB-EC"/>
</dbReference>
<reference evidence="22" key="2">
    <citation type="submission" date="2025-08" db="UniProtKB">
        <authorList>
            <consortium name="Ensembl"/>
        </authorList>
    </citation>
    <scope>IDENTIFICATION</scope>
</reference>
<evidence type="ECO:0000256" key="13">
    <source>
        <dbReference type="ARBA" id="ARBA00023002"/>
    </source>
</evidence>
<dbReference type="Ensembl" id="ENSUAMT00000020325.1">
    <property type="protein sequence ID" value="ENSUAMP00000018156.1"/>
    <property type="gene ID" value="ENSUAMG00000014414.1"/>
</dbReference>
<keyword evidence="9" id="KW-0479">Metal-binding</keyword>
<keyword evidence="15" id="KW-0539">Nucleus</keyword>
<evidence type="ECO:0000256" key="7">
    <source>
        <dbReference type="ARBA" id="ARBA00022490"/>
    </source>
</evidence>
<dbReference type="PANTHER" id="PTHR46755">
    <property type="entry name" value="METHIONINE-R-SULFOXIDE REDUCTASE B1"/>
    <property type="match status" value="1"/>
</dbReference>
<evidence type="ECO:0000256" key="10">
    <source>
        <dbReference type="ARBA" id="ARBA00022833"/>
    </source>
</evidence>
<evidence type="ECO:0000256" key="5">
    <source>
        <dbReference type="ARBA" id="ARBA00012498"/>
    </source>
</evidence>
<evidence type="ECO:0000256" key="9">
    <source>
        <dbReference type="ARBA" id="ARBA00022723"/>
    </source>
</evidence>
<dbReference type="AlphaFoldDB" id="A0A452RGW7"/>
<dbReference type="GO" id="GO:0030091">
    <property type="term" value="P:protein repair"/>
    <property type="evidence" value="ECO:0007669"/>
    <property type="project" value="TreeGrafter"/>
</dbReference>
<dbReference type="STRING" id="9643.ENSUAMP00000018156"/>
<keyword evidence="14" id="KW-0206">Cytoskeleton</keyword>
<keyword evidence="11" id="KW-0391">Immunity</keyword>
<dbReference type="EC" id="1.8.4.14" evidence="5"/>
<dbReference type="InterPro" id="IPR002579">
    <property type="entry name" value="Met_Sox_Rdtase_MsrB_dom"/>
</dbReference>
<evidence type="ECO:0000256" key="1">
    <source>
        <dbReference type="ARBA" id="ARBA00001947"/>
    </source>
</evidence>
<keyword evidence="12" id="KW-0712">Selenocysteine</keyword>
<evidence type="ECO:0000256" key="15">
    <source>
        <dbReference type="ARBA" id="ARBA00023242"/>
    </source>
</evidence>